<dbReference type="InterPro" id="IPR000643">
    <property type="entry name" value="Iodothyronine_deiodinase"/>
</dbReference>
<dbReference type="GO" id="GO:0004800">
    <property type="term" value="F:thyroxine 5'-deiodinase activity"/>
    <property type="evidence" value="ECO:0007669"/>
    <property type="project" value="InterPro"/>
</dbReference>
<protein>
    <recommendedName>
        <fullName evidence="1">Iodothyronine deiodinase</fullName>
    </recommendedName>
</protein>
<dbReference type="GO" id="GO:0042446">
    <property type="term" value="P:hormone biosynthetic process"/>
    <property type="evidence" value="ECO:0007669"/>
    <property type="project" value="UniProtKB-KW"/>
</dbReference>
<comment type="function">
    <text evidence="1">Responsible for the deiodination of T4 (3,5,3',5'-tetraiodothyronine).</text>
</comment>
<dbReference type="AlphaFoldDB" id="A0AAN9BJ77"/>
<dbReference type="Proteomes" id="UP001374579">
    <property type="component" value="Unassembled WGS sequence"/>
</dbReference>
<gene>
    <name evidence="2" type="ORF">V1264_017484</name>
</gene>
<dbReference type="PANTHER" id="PTHR11781">
    <property type="entry name" value="IODOTHYRONINE DEIODINASE"/>
    <property type="match status" value="1"/>
</dbReference>
<evidence type="ECO:0000256" key="1">
    <source>
        <dbReference type="RuleBase" id="RU000676"/>
    </source>
</evidence>
<proteinExistence type="inferred from homology"/>
<sequence length="127" mass="14419">MVKLSDFNQVVTKYAGLADFLIVYIQEAHPDDGWAFRNNPFVIKNHRSLEDRLAAARQLEDAKPACPVVVDNMKDVANYVYGALYERLYIVLNGRIVYAGERGPGGYRVNEVEEWLAAYQHSKEPVS</sequence>
<comment type="similarity">
    <text evidence="1">Belongs to the iodothyronine deiodinase family.</text>
</comment>
<dbReference type="EMBL" id="JBAMIC010000007">
    <property type="protein sequence ID" value="KAK7106198.1"/>
    <property type="molecule type" value="Genomic_DNA"/>
</dbReference>
<comment type="caution">
    <text evidence="2">The sequence shown here is derived from an EMBL/GenBank/DDBJ whole genome shotgun (WGS) entry which is preliminary data.</text>
</comment>
<evidence type="ECO:0000313" key="2">
    <source>
        <dbReference type="EMBL" id="KAK7106198.1"/>
    </source>
</evidence>
<dbReference type="GO" id="GO:0042403">
    <property type="term" value="P:thyroid hormone metabolic process"/>
    <property type="evidence" value="ECO:0007669"/>
    <property type="project" value="TreeGrafter"/>
</dbReference>
<keyword evidence="1" id="KW-0712">Selenocysteine</keyword>
<evidence type="ECO:0000313" key="3">
    <source>
        <dbReference type="Proteomes" id="UP001374579"/>
    </source>
</evidence>
<accession>A0AAN9BJ77</accession>
<dbReference type="Pfam" id="PF00837">
    <property type="entry name" value="T4_deiodinase"/>
    <property type="match status" value="1"/>
</dbReference>
<dbReference type="PANTHER" id="PTHR11781:SF24">
    <property type="entry name" value="IODOTHYRONINE DEIODINASE"/>
    <property type="match status" value="1"/>
</dbReference>
<keyword evidence="1" id="KW-0893">Thyroid hormones biosynthesis</keyword>
<organism evidence="2 3">
    <name type="scientific">Littorina saxatilis</name>
    <dbReference type="NCBI Taxonomy" id="31220"/>
    <lineage>
        <taxon>Eukaryota</taxon>
        <taxon>Metazoa</taxon>
        <taxon>Spiralia</taxon>
        <taxon>Lophotrochozoa</taxon>
        <taxon>Mollusca</taxon>
        <taxon>Gastropoda</taxon>
        <taxon>Caenogastropoda</taxon>
        <taxon>Littorinimorpha</taxon>
        <taxon>Littorinoidea</taxon>
        <taxon>Littorinidae</taxon>
        <taxon>Littorina</taxon>
    </lineage>
</organism>
<name>A0AAN9BJ77_9CAEN</name>
<reference evidence="2 3" key="1">
    <citation type="submission" date="2024-02" db="EMBL/GenBank/DDBJ databases">
        <title>Chromosome-scale genome assembly of the rough periwinkle Littorina saxatilis.</title>
        <authorList>
            <person name="De Jode A."/>
            <person name="Faria R."/>
            <person name="Formenti G."/>
            <person name="Sims Y."/>
            <person name="Smith T.P."/>
            <person name="Tracey A."/>
            <person name="Wood J.M.D."/>
            <person name="Zagrodzka Z.B."/>
            <person name="Johannesson K."/>
            <person name="Butlin R.K."/>
            <person name="Leder E.H."/>
        </authorList>
    </citation>
    <scope>NUCLEOTIDE SEQUENCE [LARGE SCALE GENOMIC DNA]</scope>
    <source>
        <strain evidence="2">Snail1</strain>
        <tissue evidence="2">Muscle</tissue>
    </source>
</reference>
<keyword evidence="3" id="KW-1185">Reference proteome</keyword>
<keyword evidence="1" id="KW-0560">Oxidoreductase</keyword>
<dbReference type="Gene3D" id="3.40.30.10">
    <property type="entry name" value="Glutaredoxin"/>
    <property type="match status" value="1"/>
</dbReference>